<evidence type="ECO:0000313" key="2">
    <source>
        <dbReference type="EMBL" id="KAK4443633.1"/>
    </source>
</evidence>
<dbReference type="EMBL" id="MU865989">
    <property type="protein sequence ID" value="KAK4443633.1"/>
    <property type="molecule type" value="Genomic_DNA"/>
</dbReference>
<gene>
    <name evidence="2" type="ORF">QBC34DRAFT_260327</name>
</gene>
<organism evidence="2 3">
    <name type="scientific">Podospora aff. communis PSN243</name>
    <dbReference type="NCBI Taxonomy" id="3040156"/>
    <lineage>
        <taxon>Eukaryota</taxon>
        <taxon>Fungi</taxon>
        <taxon>Dikarya</taxon>
        <taxon>Ascomycota</taxon>
        <taxon>Pezizomycotina</taxon>
        <taxon>Sordariomycetes</taxon>
        <taxon>Sordariomycetidae</taxon>
        <taxon>Sordariales</taxon>
        <taxon>Podosporaceae</taxon>
        <taxon>Podospora</taxon>
    </lineage>
</organism>
<accession>A0AAV9G5A8</accession>
<feature type="non-terminal residue" evidence="2">
    <location>
        <position position="1"/>
    </location>
</feature>
<reference evidence="2" key="2">
    <citation type="submission" date="2023-05" db="EMBL/GenBank/DDBJ databases">
        <authorList>
            <consortium name="Lawrence Berkeley National Laboratory"/>
            <person name="Steindorff A."/>
            <person name="Hensen N."/>
            <person name="Bonometti L."/>
            <person name="Westerberg I."/>
            <person name="Brannstrom I.O."/>
            <person name="Guillou S."/>
            <person name="Cros-Aarteil S."/>
            <person name="Calhoun S."/>
            <person name="Haridas S."/>
            <person name="Kuo A."/>
            <person name="Mondo S."/>
            <person name="Pangilinan J."/>
            <person name="Riley R."/>
            <person name="Labutti K."/>
            <person name="Andreopoulos B."/>
            <person name="Lipzen A."/>
            <person name="Chen C."/>
            <person name="Yanf M."/>
            <person name="Daum C."/>
            <person name="Ng V."/>
            <person name="Clum A."/>
            <person name="Ohm R."/>
            <person name="Martin F."/>
            <person name="Silar P."/>
            <person name="Natvig D."/>
            <person name="Lalanne C."/>
            <person name="Gautier V."/>
            <person name="Ament-Velasquez S.L."/>
            <person name="Kruys A."/>
            <person name="Hutchinson M.I."/>
            <person name="Powell A.J."/>
            <person name="Barry K."/>
            <person name="Miller A.N."/>
            <person name="Grigoriev I.V."/>
            <person name="Debuchy R."/>
            <person name="Gladieux P."/>
            <person name="Thoren M.H."/>
            <person name="Johannesson H."/>
        </authorList>
    </citation>
    <scope>NUCLEOTIDE SEQUENCE</scope>
    <source>
        <strain evidence="2">PSN243</strain>
    </source>
</reference>
<protein>
    <recommendedName>
        <fullName evidence="1">DUF7907 domain-containing protein</fullName>
    </recommendedName>
</protein>
<feature type="non-terminal residue" evidence="2">
    <location>
        <position position="207"/>
    </location>
</feature>
<dbReference type="InterPro" id="IPR057229">
    <property type="entry name" value="DUF7907"/>
</dbReference>
<name>A0AAV9G5A8_9PEZI</name>
<keyword evidence="3" id="KW-1185">Reference proteome</keyword>
<dbReference type="AlphaFoldDB" id="A0AAV9G5A8"/>
<evidence type="ECO:0000259" key="1">
    <source>
        <dbReference type="Pfam" id="PF25484"/>
    </source>
</evidence>
<sequence length="207" mass="22124">PTTSASYGFRLVLNLTSPSDLTPPIHNTYLNLAHIGPAQNRAIALPTPGPIFYQNGTSSASSLSFTTTLTDGGTPPFPEGITYSQLPNSTQGAAVFITAGSGAQNVKLTRLFNPLSYLTVLDEVVGSTFVVCDGRVEYYGEKEFQVINWVTTTRDATGMHLVVPEGCVGVNLVPECAVLEALPGDARASHEWAQEVRCYEDVKGVGW</sequence>
<dbReference type="Pfam" id="PF25484">
    <property type="entry name" value="DUF7907"/>
    <property type="match status" value="1"/>
</dbReference>
<comment type="caution">
    <text evidence="2">The sequence shown here is derived from an EMBL/GenBank/DDBJ whole genome shotgun (WGS) entry which is preliminary data.</text>
</comment>
<reference evidence="2" key="1">
    <citation type="journal article" date="2023" name="Mol. Phylogenet. Evol.">
        <title>Genome-scale phylogeny and comparative genomics of the fungal order Sordariales.</title>
        <authorList>
            <person name="Hensen N."/>
            <person name="Bonometti L."/>
            <person name="Westerberg I."/>
            <person name="Brannstrom I.O."/>
            <person name="Guillou S."/>
            <person name="Cros-Aarteil S."/>
            <person name="Calhoun S."/>
            <person name="Haridas S."/>
            <person name="Kuo A."/>
            <person name="Mondo S."/>
            <person name="Pangilinan J."/>
            <person name="Riley R."/>
            <person name="LaButti K."/>
            <person name="Andreopoulos B."/>
            <person name="Lipzen A."/>
            <person name="Chen C."/>
            <person name="Yan M."/>
            <person name="Daum C."/>
            <person name="Ng V."/>
            <person name="Clum A."/>
            <person name="Steindorff A."/>
            <person name="Ohm R.A."/>
            <person name="Martin F."/>
            <person name="Silar P."/>
            <person name="Natvig D.O."/>
            <person name="Lalanne C."/>
            <person name="Gautier V."/>
            <person name="Ament-Velasquez S.L."/>
            <person name="Kruys A."/>
            <person name="Hutchinson M.I."/>
            <person name="Powell A.J."/>
            <person name="Barry K."/>
            <person name="Miller A.N."/>
            <person name="Grigoriev I.V."/>
            <person name="Debuchy R."/>
            <person name="Gladieux P."/>
            <person name="Hiltunen Thoren M."/>
            <person name="Johannesson H."/>
        </authorList>
    </citation>
    <scope>NUCLEOTIDE SEQUENCE</scope>
    <source>
        <strain evidence="2">PSN243</strain>
    </source>
</reference>
<evidence type="ECO:0000313" key="3">
    <source>
        <dbReference type="Proteomes" id="UP001321760"/>
    </source>
</evidence>
<proteinExistence type="predicted"/>
<feature type="domain" description="DUF7907" evidence="1">
    <location>
        <begin position="7"/>
        <end position="176"/>
    </location>
</feature>
<dbReference type="Proteomes" id="UP001321760">
    <property type="component" value="Unassembled WGS sequence"/>
</dbReference>